<evidence type="ECO:0000259" key="1">
    <source>
        <dbReference type="Pfam" id="PF00534"/>
    </source>
</evidence>
<reference evidence="3 4" key="1">
    <citation type="journal article" date="2014" name="Proc. Natl. Acad. Sci. U.S.A.">
        <title>Functional type 2 photosynthetic reaction centers found in the rare bacterial phylum Gemmatimonadetes.</title>
        <authorList>
            <person name="Zeng Y."/>
            <person name="Feng F."/>
            <person name="Medova H."/>
            <person name="Dean J."/>
            <person name="Koblizek M."/>
        </authorList>
    </citation>
    <scope>NUCLEOTIDE SEQUENCE [LARGE SCALE GENOMIC DNA]</scope>
    <source>
        <strain evidence="3 4">AP64</strain>
    </source>
</reference>
<dbReference type="SUPFAM" id="SSF53756">
    <property type="entry name" value="UDP-Glycosyltransferase/glycogen phosphorylase"/>
    <property type="match status" value="1"/>
</dbReference>
<dbReference type="Pfam" id="PF00534">
    <property type="entry name" value="Glycos_transf_1"/>
    <property type="match status" value="1"/>
</dbReference>
<feature type="domain" description="Glycosyl transferase family 1" evidence="1">
    <location>
        <begin position="177"/>
        <end position="337"/>
    </location>
</feature>
<evidence type="ECO:0000313" key="4">
    <source>
        <dbReference type="Proteomes" id="UP000076404"/>
    </source>
</evidence>
<accession>A0A143BGH5</accession>
<feature type="domain" description="Glycosyltransferase subfamily 4-like N-terminal" evidence="2">
    <location>
        <begin position="26"/>
        <end position="175"/>
    </location>
</feature>
<dbReference type="Pfam" id="PF13439">
    <property type="entry name" value="Glyco_transf_4"/>
    <property type="match status" value="1"/>
</dbReference>
<dbReference type="InterPro" id="IPR001296">
    <property type="entry name" value="Glyco_trans_1"/>
</dbReference>
<dbReference type="PANTHER" id="PTHR12526:SF635">
    <property type="entry name" value="GLYCOSYL TRANSFERASE GROUP 1"/>
    <property type="match status" value="1"/>
</dbReference>
<dbReference type="CDD" id="cd03801">
    <property type="entry name" value="GT4_PimA-like"/>
    <property type="match status" value="1"/>
</dbReference>
<keyword evidence="4" id="KW-1185">Reference proteome</keyword>
<evidence type="ECO:0008006" key="5">
    <source>
        <dbReference type="Google" id="ProtNLM"/>
    </source>
</evidence>
<dbReference type="eggNOG" id="COG0438">
    <property type="taxonomic scope" value="Bacteria"/>
</dbReference>
<dbReference type="Gene3D" id="3.40.50.2000">
    <property type="entry name" value="Glycogen Phosphorylase B"/>
    <property type="match status" value="2"/>
</dbReference>
<dbReference type="PANTHER" id="PTHR12526">
    <property type="entry name" value="GLYCOSYLTRANSFERASE"/>
    <property type="match status" value="1"/>
</dbReference>
<evidence type="ECO:0000259" key="2">
    <source>
        <dbReference type="Pfam" id="PF13439"/>
    </source>
</evidence>
<protein>
    <recommendedName>
        <fullName evidence="5">Glycosyl transferase family 1 domain-containing protein</fullName>
    </recommendedName>
</protein>
<dbReference type="AlphaFoldDB" id="A0A143BGH5"/>
<evidence type="ECO:0000313" key="3">
    <source>
        <dbReference type="EMBL" id="AMW04146.1"/>
    </source>
</evidence>
<name>A0A143BGH5_9BACT</name>
<dbReference type="KEGG" id="gph:GEMMAAP_03455"/>
<dbReference type="InterPro" id="IPR028098">
    <property type="entry name" value="Glyco_trans_4-like_N"/>
</dbReference>
<reference evidence="3 4" key="2">
    <citation type="journal article" date="2016" name="Environ. Microbiol. Rep.">
        <title>Metagenomic evidence for the presence of phototrophic Gemmatimonadetes bacteria in diverse environments.</title>
        <authorList>
            <person name="Zeng Y."/>
            <person name="Baumbach J."/>
            <person name="Barbosa E.G."/>
            <person name="Azevedo V."/>
            <person name="Zhang C."/>
            <person name="Koblizek M."/>
        </authorList>
    </citation>
    <scope>NUCLEOTIDE SEQUENCE [LARGE SCALE GENOMIC DNA]</scope>
    <source>
        <strain evidence="3 4">AP64</strain>
    </source>
</reference>
<gene>
    <name evidence="3" type="ORF">GEMMAAP_03455</name>
</gene>
<sequence>MADKKAKVAVLVQLAPRKLGSMEDWLLEFVTRLARDHQVAVATYAPCHPQVELRIAQCGASWHDLSLVERTVTSARKWLAQHAHVAHFSLFAPRSRAVVAAWSIPSVRVVFQDCYSSPSAAYRQSALSRLLDRVTFARTDKVVAVSEYVAQRNQQRFGVRPPQLEVVYNGVDTERFAVPAPPSMSSRTVCVAALIPDKGVDVLVRAFADSRLKKATLTIAGDGPQRPALELLAAQLGIADRIEFLGIRDDVQQIVGNAAVVVHPAIWGEAFGLTIAEAMSAGRPVIGCSVGAVPELVTNGMAGIIIPPGDATAMATALSQLLDDAALRDRLGGNARARVEHNFTMRNWVDQHVRIVAGLSRAARPTGRL</sequence>
<dbReference type="GO" id="GO:0016757">
    <property type="term" value="F:glycosyltransferase activity"/>
    <property type="evidence" value="ECO:0007669"/>
    <property type="project" value="InterPro"/>
</dbReference>
<dbReference type="Proteomes" id="UP000076404">
    <property type="component" value="Chromosome"/>
</dbReference>
<dbReference type="EMBL" id="CP011454">
    <property type="protein sequence ID" value="AMW04146.1"/>
    <property type="molecule type" value="Genomic_DNA"/>
</dbReference>
<dbReference type="STRING" id="1379270.GEMMAAP_03455"/>
<organism evidence="3 4">
    <name type="scientific">Gemmatimonas phototrophica</name>
    <dbReference type="NCBI Taxonomy" id="1379270"/>
    <lineage>
        <taxon>Bacteria</taxon>
        <taxon>Pseudomonadati</taxon>
        <taxon>Gemmatimonadota</taxon>
        <taxon>Gemmatimonadia</taxon>
        <taxon>Gemmatimonadales</taxon>
        <taxon>Gemmatimonadaceae</taxon>
        <taxon>Gemmatimonas</taxon>
    </lineage>
</organism>
<proteinExistence type="predicted"/>